<name>A0ABY8UD60_TETOB</name>
<proteinExistence type="predicted"/>
<dbReference type="Proteomes" id="UP001244341">
    <property type="component" value="Chromosome 10b"/>
</dbReference>
<evidence type="ECO:0000259" key="1">
    <source>
        <dbReference type="Pfam" id="PF00266"/>
    </source>
</evidence>
<sequence>MSTCGTFGDNPASLPCGSLEEARAAFLQQHGAAYGYSGWLDANYQAELGKRLEGQHYLDWTGSGQYTTSQLRAIMAELEHSAFGNPHSRNASSLRATQEVAAARRQVLAHFNADPQQYHCIFTRGATESMKMVSEFFPWSPGKASSSSSSSSQFIYTQANHKSVLGMGTYAKQAGAELRCLSREQMQQWLDTPNTNSSSSSGGCGDEATNNGNAAAAAESVTLHLVAYPVKDNYEGQLYPTDWVAQAHAKSDGANKYLVMLDAAAYVPTHSLDLSQVQADFVPVSFYKMFGYPSGLGALIVSKAAAVLLHKVYFGGGSVDWCTAEDAWHVLSPLPAGWEDGTLSFLSIASLKHGFAQLEALGGMEAIAAHVESLRSWMHRQLTGLRHSNGAPLVQLFGRHEQGHQHQSGIFQFQVLCPRGSPIPPGVVEGAAAAAGLQLRTGCNCNPGVCLPNLGITPEEERSRAASNHRGQLLTVLRPAKAAAAAADGSRDSGMVPVQLPTGSIRVSLGYLSTFEDMHAVLRFLHGKFVDDRGVKLLAAADSTLEWSAEVYC</sequence>
<evidence type="ECO:0000313" key="3">
    <source>
        <dbReference type="Proteomes" id="UP001244341"/>
    </source>
</evidence>
<keyword evidence="3" id="KW-1185">Reference proteome</keyword>
<gene>
    <name evidence="2" type="ORF">OEZ85_003661</name>
</gene>
<reference evidence="2 3" key="1">
    <citation type="submission" date="2023-05" db="EMBL/GenBank/DDBJ databases">
        <title>A 100% complete, gapless, phased diploid assembly of the Scenedesmus obliquus UTEX 3031 genome.</title>
        <authorList>
            <person name="Biondi T.C."/>
            <person name="Hanschen E.R."/>
            <person name="Kwon T."/>
            <person name="Eng W."/>
            <person name="Kruse C.P.S."/>
            <person name="Koehler S.I."/>
            <person name="Kunde Y."/>
            <person name="Gleasner C.D."/>
            <person name="You Mak K.T."/>
            <person name="Polle J."/>
            <person name="Hovde B.T."/>
            <person name="Starkenburg S.R."/>
        </authorList>
    </citation>
    <scope>NUCLEOTIDE SEQUENCE [LARGE SCALE GENOMIC DNA]</scope>
    <source>
        <strain evidence="2 3">DOE0152z</strain>
    </source>
</reference>
<dbReference type="SUPFAM" id="SSF53383">
    <property type="entry name" value="PLP-dependent transferases"/>
    <property type="match status" value="1"/>
</dbReference>
<protein>
    <recommendedName>
        <fullName evidence="1">Aminotransferase class V domain-containing protein</fullName>
    </recommendedName>
</protein>
<dbReference type="PANTHER" id="PTHR14237:SF80">
    <property type="entry name" value="MOLYBDENUM COFACTOR SULFURASE"/>
    <property type="match status" value="1"/>
</dbReference>
<dbReference type="PANTHER" id="PTHR14237">
    <property type="entry name" value="MOLYBDOPTERIN COFACTOR SULFURASE MOSC"/>
    <property type="match status" value="1"/>
</dbReference>
<dbReference type="InterPro" id="IPR015424">
    <property type="entry name" value="PyrdxlP-dep_Trfase"/>
</dbReference>
<dbReference type="EMBL" id="CP126217">
    <property type="protein sequence ID" value="WIA18994.1"/>
    <property type="molecule type" value="Genomic_DNA"/>
</dbReference>
<dbReference type="Gene3D" id="3.90.1150.10">
    <property type="entry name" value="Aspartate Aminotransferase, domain 1"/>
    <property type="match status" value="1"/>
</dbReference>
<dbReference type="Gene3D" id="3.40.640.10">
    <property type="entry name" value="Type I PLP-dependent aspartate aminotransferase-like (Major domain)"/>
    <property type="match status" value="1"/>
</dbReference>
<accession>A0ABY8UD60</accession>
<dbReference type="Pfam" id="PF00266">
    <property type="entry name" value="Aminotran_5"/>
    <property type="match status" value="2"/>
</dbReference>
<organism evidence="2 3">
    <name type="scientific">Tetradesmus obliquus</name>
    <name type="common">Green alga</name>
    <name type="synonym">Acutodesmus obliquus</name>
    <dbReference type="NCBI Taxonomy" id="3088"/>
    <lineage>
        <taxon>Eukaryota</taxon>
        <taxon>Viridiplantae</taxon>
        <taxon>Chlorophyta</taxon>
        <taxon>core chlorophytes</taxon>
        <taxon>Chlorophyceae</taxon>
        <taxon>CS clade</taxon>
        <taxon>Sphaeropleales</taxon>
        <taxon>Scenedesmaceae</taxon>
        <taxon>Tetradesmus</taxon>
    </lineage>
</organism>
<feature type="domain" description="Aminotransferase class V" evidence="1">
    <location>
        <begin position="57"/>
        <end position="185"/>
    </location>
</feature>
<dbReference type="InterPro" id="IPR015421">
    <property type="entry name" value="PyrdxlP-dep_Trfase_major"/>
</dbReference>
<dbReference type="InterPro" id="IPR000192">
    <property type="entry name" value="Aminotrans_V_dom"/>
</dbReference>
<feature type="domain" description="Aminotransferase class V" evidence="1">
    <location>
        <begin position="224"/>
        <end position="387"/>
    </location>
</feature>
<evidence type="ECO:0000313" key="2">
    <source>
        <dbReference type="EMBL" id="WIA18994.1"/>
    </source>
</evidence>
<dbReference type="InterPro" id="IPR015422">
    <property type="entry name" value="PyrdxlP-dep_Trfase_small"/>
</dbReference>